<dbReference type="PANTHER" id="PTHR43884:SF20">
    <property type="entry name" value="ACYL-COA DEHYDROGENASE FADE28"/>
    <property type="match status" value="1"/>
</dbReference>
<evidence type="ECO:0000256" key="1">
    <source>
        <dbReference type="ARBA" id="ARBA00001974"/>
    </source>
</evidence>
<dbReference type="RefSeq" id="WP_093078917.1">
    <property type="nucleotide sequence ID" value="NZ_FNBE01000004.1"/>
</dbReference>
<evidence type="ECO:0000256" key="5">
    <source>
        <dbReference type="ARBA" id="ARBA00023002"/>
    </source>
</evidence>
<dbReference type="PANTHER" id="PTHR43884">
    <property type="entry name" value="ACYL-COA DEHYDROGENASE"/>
    <property type="match status" value="1"/>
</dbReference>
<dbReference type="InterPro" id="IPR013786">
    <property type="entry name" value="AcylCoA_DH/ox_N"/>
</dbReference>
<dbReference type="InterPro" id="IPR009075">
    <property type="entry name" value="AcylCo_DH/oxidase_C"/>
</dbReference>
<feature type="domain" description="Acyl-CoA dehydrogenase/oxidase C-terminal" evidence="6">
    <location>
        <begin position="208"/>
        <end position="347"/>
    </location>
</feature>
<accession>A0A1G7JRY0</accession>
<dbReference type="OrthoDB" id="3663644at2"/>
<dbReference type="Gene3D" id="1.10.540.10">
    <property type="entry name" value="Acyl-CoA dehydrogenase/oxidase, N-terminal domain"/>
    <property type="match status" value="1"/>
</dbReference>
<keyword evidence="4" id="KW-0274">FAD</keyword>
<dbReference type="AlphaFoldDB" id="A0A1G7JRY0"/>
<comment type="similarity">
    <text evidence="2">Belongs to the acyl-CoA dehydrogenase family.</text>
</comment>
<evidence type="ECO:0000256" key="3">
    <source>
        <dbReference type="ARBA" id="ARBA00022630"/>
    </source>
</evidence>
<gene>
    <name evidence="8" type="ORF">SAMN05216377_104138</name>
</gene>
<proteinExistence type="inferred from homology"/>
<dbReference type="STRING" id="366584.SAMN05216377_104138"/>
<evidence type="ECO:0000256" key="4">
    <source>
        <dbReference type="ARBA" id="ARBA00022827"/>
    </source>
</evidence>
<dbReference type="SUPFAM" id="SSF47203">
    <property type="entry name" value="Acyl-CoA dehydrogenase C-terminal domain-like"/>
    <property type="match status" value="1"/>
</dbReference>
<keyword evidence="5" id="KW-0560">Oxidoreductase</keyword>
<name>A0A1G7JRY0_PSEOR</name>
<dbReference type="InterPro" id="IPR036250">
    <property type="entry name" value="AcylCo_DH-like_C"/>
</dbReference>
<sequence length="349" mass="36432">MDFAYDAEQDQFRASIRSFLADHADPRAADGHDGLLWQRLCTDFGAAGLHAPEEHGGGGFTPVETALVLEELGRALAPVPAWGTVAAAEAVLRLGGADVRKEVLPPLLAGERIGALALVTEADLDPARVPVRADGETLTGTVPVVPNGHVADVLVVPALVGDRVVLHVVTEFEAERQDSLDLTRPVAAVRLTDAPGTPLDEGDLDRLLDVLRVLLAADLLGTAGACLGAAVAYAHTRVQFNRPIGSFQAVKHRCAELAVELDAARAAVMFAALAAAEDSPELATAAPVAKFQAADTAVACAAASIQIHGGIGFTREHDAHLFYRRALTGAALLGSSARQREVLASRLGF</sequence>
<feature type="domain" description="Acyl-CoA dehydrogenase/oxidase N-terminal" evidence="7">
    <location>
        <begin position="7"/>
        <end position="111"/>
    </location>
</feature>
<dbReference type="InterPro" id="IPR009100">
    <property type="entry name" value="AcylCoA_DH/oxidase_NM_dom_sf"/>
</dbReference>
<dbReference type="InterPro" id="IPR037069">
    <property type="entry name" value="AcylCoA_DH/ox_N_sf"/>
</dbReference>
<dbReference type="GO" id="GO:0003995">
    <property type="term" value="F:acyl-CoA dehydrogenase activity"/>
    <property type="evidence" value="ECO:0007669"/>
    <property type="project" value="TreeGrafter"/>
</dbReference>
<comment type="cofactor">
    <cofactor evidence="1">
        <name>FAD</name>
        <dbReference type="ChEBI" id="CHEBI:57692"/>
    </cofactor>
</comment>
<dbReference type="Proteomes" id="UP000198967">
    <property type="component" value="Unassembled WGS sequence"/>
</dbReference>
<dbReference type="EMBL" id="FNBE01000004">
    <property type="protein sequence ID" value="SDF27564.1"/>
    <property type="molecule type" value="Genomic_DNA"/>
</dbReference>
<dbReference type="Pfam" id="PF00441">
    <property type="entry name" value="Acyl-CoA_dh_1"/>
    <property type="match status" value="1"/>
</dbReference>
<evidence type="ECO:0000313" key="9">
    <source>
        <dbReference type="Proteomes" id="UP000198967"/>
    </source>
</evidence>
<dbReference type="SUPFAM" id="SSF56645">
    <property type="entry name" value="Acyl-CoA dehydrogenase NM domain-like"/>
    <property type="match status" value="1"/>
</dbReference>
<evidence type="ECO:0000259" key="6">
    <source>
        <dbReference type="Pfam" id="PF00441"/>
    </source>
</evidence>
<evidence type="ECO:0000313" key="8">
    <source>
        <dbReference type="EMBL" id="SDF27564.1"/>
    </source>
</evidence>
<evidence type="ECO:0000259" key="7">
    <source>
        <dbReference type="Pfam" id="PF02771"/>
    </source>
</evidence>
<dbReference type="Gene3D" id="1.20.140.10">
    <property type="entry name" value="Butyryl-CoA Dehydrogenase, subunit A, domain 3"/>
    <property type="match status" value="1"/>
</dbReference>
<evidence type="ECO:0000256" key="2">
    <source>
        <dbReference type="ARBA" id="ARBA00009347"/>
    </source>
</evidence>
<reference evidence="8 9" key="1">
    <citation type="submission" date="2016-10" db="EMBL/GenBank/DDBJ databases">
        <authorList>
            <person name="de Groot N.N."/>
        </authorList>
    </citation>
    <scope>NUCLEOTIDE SEQUENCE [LARGE SCALE GENOMIC DNA]</scope>
    <source>
        <strain evidence="8 9">CGMCC 4.3143</strain>
    </source>
</reference>
<dbReference type="Pfam" id="PF02771">
    <property type="entry name" value="Acyl-CoA_dh_N"/>
    <property type="match status" value="1"/>
</dbReference>
<evidence type="ECO:0008006" key="10">
    <source>
        <dbReference type="Google" id="ProtNLM"/>
    </source>
</evidence>
<keyword evidence="9" id="KW-1185">Reference proteome</keyword>
<dbReference type="GO" id="GO:0050660">
    <property type="term" value="F:flavin adenine dinucleotide binding"/>
    <property type="evidence" value="ECO:0007669"/>
    <property type="project" value="InterPro"/>
</dbReference>
<keyword evidence="3" id="KW-0285">Flavoprotein</keyword>
<organism evidence="8 9">
    <name type="scientific">Pseudonocardia oroxyli</name>
    <dbReference type="NCBI Taxonomy" id="366584"/>
    <lineage>
        <taxon>Bacteria</taxon>
        <taxon>Bacillati</taxon>
        <taxon>Actinomycetota</taxon>
        <taxon>Actinomycetes</taxon>
        <taxon>Pseudonocardiales</taxon>
        <taxon>Pseudonocardiaceae</taxon>
        <taxon>Pseudonocardia</taxon>
    </lineage>
</organism>
<protein>
    <recommendedName>
        <fullName evidence="10">Acyl-CoA dehydrogenase</fullName>
    </recommendedName>
</protein>
<dbReference type="InterPro" id="IPR046373">
    <property type="entry name" value="Acyl-CoA_Oxase/DH_mid-dom_sf"/>
</dbReference>
<dbReference type="Gene3D" id="2.40.110.10">
    <property type="entry name" value="Butyryl-CoA Dehydrogenase, subunit A, domain 2"/>
    <property type="match status" value="1"/>
</dbReference>